<sequence>MSDLWAVYALRIELLSSTRPLRYRLARLSRFVVGAPVVGFSALYLWTIRCRFEPYGPENSPLFQHPMLKIINPRNNPSSSDCCVRAVPFAQVRPELLDDARRGGTRMVEAFCAGMWGGYGYGIQRNIMRMTKDESNSNDLWAKQELLRDRYNPGTCITNHFLVLDKTPSSVTSRGCLGPKQSPPTPREQDKLFELSDTMDEKSQQVEFRLKCITFDGTDPTAREDPYGGFPGLLHRQYAKLLVEAAVSHCVR</sequence>
<dbReference type="Proteomes" id="UP001302745">
    <property type="component" value="Unassembled WGS sequence"/>
</dbReference>
<evidence type="ECO:0000256" key="1">
    <source>
        <dbReference type="SAM" id="Phobius"/>
    </source>
</evidence>
<dbReference type="AlphaFoldDB" id="A0AAN6VQI9"/>
<accession>A0AAN6VQI9</accession>
<evidence type="ECO:0000313" key="2">
    <source>
        <dbReference type="EMBL" id="KAK4155972.1"/>
    </source>
</evidence>
<proteinExistence type="predicted"/>
<reference evidence="2" key="2">
    <citation type="submission" date="2023-05" db="EMBL/GenBank/DDBJ databases">
        <authorList>
            <consortium name="Lawrence Berkeley National Laboratory"/>
            <person name="Steindorff A."/>
            <person name="Hensen N."/>
            <person name="Bonometti L."/>
            <person name="Westerberg I."/>
            <person name="Brannstrom I.O."/>
            <person name="Guillou S."/>
            <person name="Cros-Aarteil S."/>
            <person name="Calhoun S."/>
            <person name="Haridas S."/>
            <person name="Kuo A."/>
            <person name="Mondo S."/>
            <person name="Pangilinan J."/>
            <person name="Riley R."/>
            <person name="Labutti K."/>
            <person name="Andreopoulos B."/>
            <person name="Lipzen A."/>
            <person name="Chen C."/>
            <person name="Yanf M."/>
            <person name="Daum C."/>
            <person name="Ng V."/>
            <person name="Clum A."/>
            <person name="Ohm R."/>
            <person name="Martin F."/>
            <person name="Silar P."/>
            <person name="Natvig D."/>
            <person name="Lalanne C."/>
            <person name="Gautier V."/>
            <person name="Ament-Velasquez S.L."/>
            <person name="Kruys A."/>
            <person name="Hutchinson M.I."/>
            <person name="Powell A.J."/>
            <person name="Barry K."/>
            <person name="Miller A.N."/>
            <person name="Grigoriev I.V."/>
            <person name="Debuchy R."/>
            <person name="Gladieux P."/>
            <person name="Thoren M.H."/>
            <person name="Johannesson H."/>
        </authorList>
    </citation>
    <scope>NUCLEOTIDE SEQUENCE</scope>
    <source>
        <strain evidence="2">CBS 538.74</strain>
    </source>
</reference>
<organism evidence="2 3">
    <name type="scientific">Chaetomidium leptoderma</name>
    <dbReference type="NCBI Taxonomy" id="669021"/>
    <lineage>
        <taxon>Eukaryota</taxon>
        <taxon>Fungi</taxon>
        <taxon>Dikarya</taxon>
        <taxon>Ascomycota</taxon>
        <taxon>Pezizomycotina</taxon>
        <taxon>Sordariomycetes</taxon>
        <taxon>Sordariomycetidae</taxon>
        <taxon>Sordariales</taxon>
        <taxon>Chaetomiaceae</taxon>
        <taxon>Chaetomidium</taxon>
    </lineage>
</organism>
<keyword evidence="3" id="KW-1185">Reference proteome</keyword>
<keyword evidence="1" id="KW-0812">Transmembrane</keyword>
<keyword evidence="1" id="KW-1133">Transmembrane helix</keyword>
<gene>
    <name evidence="2" type="ORF">C8A00DRAFT_41447</name>
</gene>
<keyword evidence="1" id="KW-0472">Membrane</keyword>
<feature type="transmembrane region" description="Helical" evidence="1">
    <location>
        <begin position="28"/>
        <end position="46"/>
    </location>
</feature>
<dbReference type="EMBL" id="MU856876">
    <property type="protein sequence ID" value="KAK4155972.1"/>
    <property type="molecule type" value="Genomic_DNA"/>
</dbReference>
<reference evidence="2" key="1">
    <citation type="journal article" date="2023" name="Mol. Phylogenet. Evol.">
        <title>Genome-scale phylogeny and comparative genomics of the fungal order Sordariales.</title>
        <authorList>
            <person name="Hensen N."/>
            <person name="Bonometti L."/>
            <person name="Westerberg I."/>
            <person name="Brannstrom I.O."/>
            <person name="Guillou S."/>
            <person name="Cros-Aarteil S."/>
            <person name="Calhoun S."/>
            <person name="Haridas S."/>
            <person name="Kuo A."/>
            <person name="Mondo S."/>
            <person name="Pangilinan J."/>
            <person name="Riley R."/>
            <person name="LaButti K."/>
            <person name="Andreopoulos B."/>
            <person name="Lipzen A."/>
            <person name="Chen C."/>
            <person name="Yan M."/>
            <person name="Daum C."/>
            <person name="Ng V."/>
            <person name="Clum A."/>
            <person name="Steindorff A."/>
            <person name="Ohm R.A."/>
            <person name="Martin F."/>
            <person name="Silar P."/>
            <person name="Natvig D.O."/>
            <person name="Lalanne C."/>
            <person name="Gautier V."/>
            <person name="Ament-Velasquez S.L."/>
            <person name="Kruys A."/>
            <person name="Hutchinson M.I."/>
            <person name="Powell A.J."/>
            <person name="Barry K."/>
            <person name="Miller A.N."/>
            <person name="Grigoriev I.V."/>
            <person name="Debuchy R."/>
            <person name="Gladieux P."/>
            <person name="Hiltunen Thoren M."/>
            <person name="Johannesson H."/>
        </authorList>
    </citation>
    <scope>NUCLEOTIDE SEQUENCE</scope>
    <source>
        <strain evidence="2">CBS 538.74</strain>
    </source>
</reference>
<name>A0AAN6VQI9_9PEZI</name>
<protein>
    <submittedName>
        <fullName evidence="2">Uncharacterized protein</fullName>
    </submittedName>
</protein>
<comment type="caution">
    <text evidence="2">The sequence shown here is derived from an EMBL/GenBank/DDBJ whole genome shotgun (WGS) entry which is preliminary data.</text>
</comment>
<evidence type="ECO:0000313" key="3">
    <source>
        <dbReference type="Proteomes" id="UP001302745"/>
    </source>
</evidence>